<proteinExistence type="predicted"/>
<dbReference type="RefSeq" id="WP_163780409.1">
    <property type="nucleotide sequence ID" value="NZ_AP022569.1"/>
</dbReference>
<evidence type="ECO:0000313" key="3">
    <source>
        <dbReference type="Proteomes" id="UP000465866"/>
    </source>
</evidence>
<sequence>MKLGIGLPVNNPDVLLDWTTRAEATGFSSVAVYDRLAYTNAEALVTLAVLAGATSRIGLRPQILIGPLRGTALLGAQAATLDRLSGGRFTLGMGVGGDRPADFAAAEVDIKGRGARFDQQITQLQPVTPGGPKILLGGVTEKGASRVARHGLGCISALPPQVGGQLIELINHQWAEAGRPGRPHVVGQLNAALGPDAVIDDAKNALAAYYTEQGLAEFQVEHLATSPQQIQDTIAGYADLGAAEVSIYCWSADPSQLDRFSDTVL</sequence>
<reference evidence="2 3" key="1">
    <citation type="journal article" date="2019" name="Emerg. Microbes Infect.">
        <title>Comprehensive subspecies identification of 175 nontuberculous mycobacteria species based on 7547 genomic profiles.</title>
        <authorList>
            <person name="Matsumoto Y."/>
            <person name="Kinjo T."/>
            <person name="Motooka D."/>
            <person name="Nabeya D."/>
            <person name="Jung N."/>
            <person name="Uechi K."/>
            <person name="Horii T."/>
            <person name="Iida T."/>
            <person name="Fujita J."/>
            <person name="Nakamura S."/>
        </authorList>
    </citation>
    <scope>NUCLEOTIDE SEQUENCE [LARGE SCALE GENOMIC DNA]</scope>
    <source>
        <strain evidence="2 3">JCM 12404</strain>
    </source>
</reference>
<dbReference type="Pfam" id="PF00296">
    <property type="entry name" value="Bac_luciferase"/>
    <property type="match status" value="1"/>
</dbReference>
<dbReference type="SUPFAM" id="SSF51679">
    <property type="entry name" value="Bacterial luciferase-like"/>
    <property type="match status" value="1"/>
</dbReference>
<feature type="domain" description="Luciferase-like" evidence="1">
    <location>
        <begin position="11"/>
        <end position="118"/>
    </location>
</feature>
<dbReference type="InterPro" id="IPR011251">
    <property type="entry name" value="Luciferase-like_dom"/>
</dbReference>
<dbReference type="InterPro" id="IPR036661">
    <property type="entry name" value="Luciferase-like_sf"/>
</dbReference>
<dbReference type="Proteomes" id="UP000465866">
    <property type="component" value="Chromosome"/>
</dbReference>
<accession>A0A7I7L4M8</accession>
<dbReference type="KEGG" id="mcoo:MCOO_45670"/>
<dbReference type="GO" id="GO:0016705">
    <property type="term" value="F:oxidoreductase activity, acting on paired donors, with incorporation or reduction of molecular oxygen"/>
    <property type="evidence" value="ECO:0007669"/>
    <property type="project" value="InterPro"/>
</dbReference>
<dbReference type="Gene3D" id="3.20.20.30">
    <property type="entry name" value="Luciferase-like domain"/>
    <property type="match status" value="2"/>
</dbReference>
<dbReference type="AlphaFoldDB" id="A0A7I7L4M8"/>
<evidence type="ECO:0000259" key="1">
    <source>
        <dbReference type="Pfam" id="PF00296"/>
    </source>
</evidence>
<keyword evidence="3" id="KW-1185">Reference proteome</keyword>
<organism evidence="2 3">
    <name type="scientific">Mycobacterium cookii</name>
    <dbReference type="NCBI Taxonomy" id="1775"/>
    <lineage>
        <taxon>Bacteria</taxon>
        <taxon>Bacillati</taxon>
        <taxon>Actinomycetota</taxon>
        <taxon>Actinomycetes</taxon>
        <taxon>Mycobacteriales</taxon>
        <taxon>Mycobacteriaceae</taxon>
        <taxon>Mycobacterium</taxon>
    </lineage>
</organism>
<dbReference type="EMBL" id="AP022569">
    <property type="protein sequence ID" value="BBX48552.1"/>
    <property type="molecule type" value="Genomic_DNA"/>
</dbReference>
<gene>
    <name evidence="2" type="ORF">MCOO_45670</name>
</gene>
<evidence type="ECO:0000313" key="2">
    <source>
        <dbReference type="EMBL" id="BBX48552.1"/>
    </source>
</evidence>
<name>A0A7I7L4M8_9MYCO</name>
<dbReference type="PANTHER" id="PTHR30011:SF32">
    <property type="entry name" value="CONSERVED PROTEIN"/>
    <property type="match status" value="1"/>
</dbReference>
<dbReference type="InterPro" id="IPR051260">
    <property type="entry name" value="Diverse_substr_monoxygenases"/>
</dbReference>
<dbReference type="PANTHER" id="PTHR30011">
    <property type="entry name" value="ALKANESULFONATE MONOOXYGENASE-RELATED"/>
    <property type="match status" value="1"/>
</dbReference>
<protein>
    <submittedName>
        <fullName evidence="2">Luciferase</fullName>
    </submittedName>
</protein>